<evidence type="ECO:0000256" key="4">
    <source>
        <dbReference type="ARBA" id="ARBA00022807"/>
    </source>
</evidence>
<organism evidence="7 8">
    <name type="scientific">Lactobacillus kitasatonis DSM 16761 = JCM 1039</name>
    <dbReference type="NCBI Taxonomy" id="1423767"/>
    <lineage>
        <taxon>Bacteria</taxon>
        <taxon>Bacillati</taxon>
        <taxon>Bacillota</taxon>
        <taxon>Bacilli</taxon>
        <taxon>Lactobacillales</taxon>
        <taxon>Lactobacillaceae</taxon>
        <taxon>Lactobacillus</taxon>
    </lineage>
</organism>
<dbReference type="SUPFAM" id="SSF54001">
    <property type="entry name" value="Cysteine proteinases"/>
    <property type="match status" value="1"/>
</dbReference>
<dbReference type="Gene3D" id="3.90.1720.10">
    <property type="entry name" value="endopeptidase domain like (from Nostoc punctiforme)"/>
    <property type="match status" value="1"/>
</dbReference>
<keyword evidence="3" id="KW-0378">Hydrolase</keyword>
<dbReference type="InterPro" id="IPR051202">
    <property type="entry name" value="Peptidase_C40"/>
</dbReference>
<protein>
    <recommendedName>
        <fullName evidence="6">NlpC/P60 domain-containing protein</fullName>
    </recommendedName>
</protein>
<accession>A0A0R1VNJ6</accession>
<evidence type="ECO:0000256" key="2">
    <source>
        <dbReference type="ARBA" id="ARBA00022670"/>
    </source>
</evidence>
<dbReference type="Pfam" id="PF00877">
    <property type="entry name" value="NLPC_P60"/>
    <property type="match status" value="1"/>
</dbReference>
<comment type="similarity">
    <text evidence="1">Belongs to the peptidase C40 family.</text>
</comment>
<dbReference type="PROSITE" id="PS51935">
    <property type="entry name" value="NLPC_P60"/>
    <property type="match status" value="1"/>
</dbReference>
<dbReference type="EMBL" id="AZFU01000001">
    <property type="protein sequence ID" value="KRM07392.1"/>
    <property type="molecule type" value="Genomic_DNA"/>
</dbReference>
<evidence type="ECO:0000313" key="8">
    <source>
        <dbReference type="Proteomes" id="UP000051307"/>
    </source>
</evidence>
<proteinExistence type="inferred from homology"/>
<dbReference type="InterPro" id="IPR038765">
    <property type="entry name" value="Papain-like_cys_pep_sf"/>
</dbReference>
<dbReference type="PANTHER" id="PTHR47053">
    <property type="entry name" value="MUREIN DD-ENDOPEPTIDASE MEPH-RELATED"/>
    <property type="match status" value="1"/>
</dbReference>
<dbReference type="AlphaFoldDB" id="A0A0R1VNJ6"/>
<dbReference type="GO" id="GO:0006508">
    <property type="term" value="P:proteolysis"/>
    <property type="evidence" value="ECO:0007669"/>
    <property type="project" value="UniProtKB-KW"/>
</dbReference>
<dbReference type="InterPro" id="IPR000064">
    <property type="entry name" value="NLP_P60_dom"/>
</dbReference>
<keyword evidence="4" id="KW-0788">Thiol protease</keyword>
<dbReference type="RefSeq" id="WP_056938134.1">
    <property type="nucleotide sequence ID" value="NZ_AZFU01000001.1"/>
</dbReference>
<feature type="signal peptide" evidence="5">
    <location>
        <begin position="1"/>
        <end position="26"/>
    </location>
</feature>
<dbReference type="PATRIC" id="fig|1423767.3.peg.855"/>
<keyword evidence="5" id="KW-0732">Signal</keyword>
<feature type="domain" description="NlpC/P60" evidence="6">
    <location>
        <begin position="141"/>
        <end position="261"/>
    </location>
</feature>
<evidence type="ECO:0000256" key="3">
    <source>
        <dbReference type="ARBA" id="ARBA00022801"/>
    </source>
</evidence>
<comment type="caution">
    <text evidence="7">The sequence shown here is derived from an EMBL/GenBank/DDBJ whole genome shotgun (WGS) entry which is preliminary data.</text>
</comment>
<evidence type="ECO:0000256" key="1">
    <source>
        <dbReference type="ARBA" id="ARBA00007074"/>
    </source>
</evidence>
<feature type="chain" id="PRO_5039669960" description="NlpC/P60 domain-containing protein" evidence="5">
    <location>
        <begin position="27"/>
        <end position="261"/>
    </location>
</feature>
<reference evidence="7 8" key="1">
    <citation type="journal article" date="2015" name="Genome Announc.">
        <title>Expanding the biotechnology potential of lactobacilli through comparative genomics of 213 strains and associated genera.</title>
        <authorList>
            <person name="Sun Z."/>
            <person name="Harris H.M."/>
            <person name="McCann A."/>
            <person name="Guo C."/>
            <person name="Argimon S."/>
            <person name="Zhang W."/>
            <person name="Yang X."/>
            <person name="Jeffery I.B."/>
            <person name="Cooney J.C."/>
            <person name="Kagawa T.F."/>
            <person name="Liu W."/>
            <person name="Song Y."/>
            <person name="Salvetti E."/>
            <person name="Wrobel A."/>
            <person name="Rasinkangas P."/>
            <person name="Parkhill J."/>
            <person name="Rea M.C."/>
            <person name="O'Sullivan O."/>
            <person name="Ritari J."/>
            <person name="Douillard F.P."/>
            <person name="Paul Ross R."/>
            <person name="Yang R."/>
            <person name="Briner A.E."/>
            <person name="Felis G.E."/>
            <person name="de Vos W.M."/>
            <person name="Barrangou R."/>
            <person name="Klaenhammer T.R."/>
            <person name="Caufield P.W."/>
            <person name="Cui Y."/>
            <person name="Zhang H."/>
            <person name="O'Toole P.W."/>
        </authorList>
    </citation>
    <scope>NUCLEOTIDE SEQUENCE [LARGE SCALE GENOMIC DNA]</scope>
    <source>
        <strain evidence="7 8">DSM 16761</strain>
    </source>
</reference>
<keyword evidence="2" id="KW-0645">Protease</keyword>
<evidence type="ECO:0000313" key="7">
    <source>
        <dbReference type="EMBL" id="KRM07392.1"/>
    </source>
</evidence>
<sequence>MNIKSNFVKVTAAAALTLTGVATVSAVKPDSTTAKVQAATTKVKINYVPGYGVNIWDNYNRGHFTGQRAQHGTTWNVLDQKTDKKGRVWYQVGENQWIMAQYTTPEGNSVATKMTTTKAVTIQTTATAAKPKKAKKSVQATGDASAIVTLAEAQLGKNYVWGGTGANGFDCSGLTSYVYSKAAGVNIGRTTYDQVKQGTSVSMKNLQPGDLLFWGSVSAPYHVGIYIGNNQYIHAATPGQGVIKQSLSSYFYPSAAKRILN</sequence>
<dbReference type="Proteomes" id="UP000051307">
    <property type="component" value="Unassembled WGS sequence"/>
</dbReference>
<dbReference type="eggNOG" id="COG0791">
    <property type="taxonomic scope" value="Bacteria"/>
</dbReference>
<evidence type="ECO:0000256" key="5">
    <source>
        <dbReference type="SAM" id="SignalP"/>
    </source>
</evidence>
<dbReference type="PANTHER" id="PTHR47053:SF1">
    <property type="entry name" value="MUREIN DD-ENDOPEPTIDASE MEPH-RELATED"/>
    <property type="match status" value="1"/>
</dbReference>
<name>A0A0R1VNJ6_9LACO</name>
<dbReference type="GO" id="GO:0008234">
    <property type="term" value="F:cysteine-type peptidase activity"/>
    <property type="evidence" value="ECO:0007669"/>
    <property type="project" value="UniProtKB-KW"/>
</dbReference>
<gene>
    <name evidence="7" type="ORF">FC59_GL000824</name>
</gene>
<dbReference type="OrthoDB" id="1654978at2"/>
<evidence type="ECO:0000259" key="6">
    <source>
        <dbReference type="PROSITE" id="PS51935"/>
    </source>
</evidence>